<reference evidence="3 4" key="1">
    <citation type="submission" date="2024-09" db="EMBL/GenBank/DDBJ databases">
        <title>T2T genomes of carrot and Alternaria dauci and their utility for understanding host-pathogen interaction during carrot leaf blight disease.</title>
        <authorList>
            <person name="Liu W."/>
            <person name="Xu S."/>
            <person name="Ou C."/>
            <person name="Liu X."/>
            <person name="Zhuang F."/>
            <person name="Deng X.W."/>
        </authorList>
    </citation>
    <scope>NUCLEOTIDE SEQUENCE [LARGE SCALE GENOMIC DNA]</scope>
    <source>
        <strain evidence="3 4">A2016</strain>
    </source>
</reference>
<proteinExistence type="predicted"/>
<organism evidence="3 4">
    <name type="scientific">Alternaria dauci</name>
    <dbReference type="NCBI Taxonomy" id="48095"/>
    <lineage>
        <taxon>Eukaryota</taxon>
        <taxon>Fungi</taxon>
        <taxon>Dikarya</taxon>
        <taxon>Ascomycota</taxon>
        <taxon>Pezizomycotina</taxon>
        <taxon>Dothideomycetes</taxon>
        <taxon>Pleosporomycetidae</taxon>
        <taxon>Pleosporales</taxon>
        <taxon>Pleosporineae</taxon>
        <taxon>Pleosporaceae</taxon>
        <taxon>Alternaria</taxon>
        <taxon>Alternaria sect. Porri</taxon>
    </lineage>
</organism>
<dbReference type="RefSeq" id="XP_069307647.1">
    <property type="nucleotide sequence ID" value="XM_069451826.1"/>
</dbReference>
<evidence type="ECO:0000256" key="1">
    <source>
        <dbReference type="SAM" id="MobiDB-lite"/>
    </source>
</evidence>
<protein>
    <submittedName>
        <fullName evidence="3">Uncharacterized protein</fullName>
    </submittedName>
</protein>
<evidence type="ECO:0000256" key="2">
    <source>
        <dbReference type="SAM" id="SignalP"/>
    </source>
</evidence>
<name>A0ABR3UKR0_9PLEO</name>
<feature type="signal peptide" evidence="2">
    <location>
        <begin position="1"/>
        <end position="32"/>
    </location>
</feature>
<dbReference type="EMBL" id="JBHGVX010000004">
    <property type="protein sequence ID" value="KAL1797063.1"/>
    <property type="molecule type" value="Genomic_DNA"/>
</dbReference>
<keyword evidence="4" id="KW-1185">Reference proteome</keyword>
<evidence type="ECO:0000313" key="4">
    <source>
        <dbReference type="Proteomes" id="UP001578633"/>
    </source>
</evidence>
<feature type="region of interest" description="Disordered" evidence="1">
    <location>
        <begin position="35"/>
        <end position="107"/>
    </location>
</feature>
<feature type="chain" id="PRO_5047090278" evidence="2">
    <location>
        <begin position="33"/>
        <end position="107"/>
    </location>
</feature>
<dbReference type="Proteomes" id="UP001578633">
    <property type="component" value="Chromosome 4"/>
</dbReference>
<evidence type="ECO:0000313" key="3">
    <source>
        <dbReference type="EMBL" id="KAL1797063.1"/>
    </source>
</evidence>
<comment type="caution">
    <text evidence="3">The sequence shown here is derived from an EMBL/GenBank/DDBJ whole genome shotgun (WGS) entry which is preliminary data.</text>
</comment>
<accession>A0ABR3UKR0</accession>
<sequence>MSTPNPPSTILSFLALYFTTLFSLDSWAAARASPFRAPSTHNSVTRPITPAAPSAYQAGMHGRGNAGPASRGGSARGGRDVGRVAQGRDGGPAMRMGGSAGCGACMI</sequence>
<dbReference type="GeneID" id="96085925"/>
<gene>
    <name evidence="3" type="ORF">ACET3X_005603</name>
</gene>
<keyword evidence="2" id="KW-0732">Signal</keyword>